<dbReference type="InterPro" id="IPR013610">
    <property type="entry name" value="ArdC_N"/>
</dbReference>
<name>A0A1H7EX90_9FIRM</name>
<dbReference type="RefSeq" id="WP_074788699.1">
    <property type="nucleotide sequence ID" value="NZ_FNZX01000003.1"/>
</dbReference>
<reference evidence="3" key="1">
    <citation type="submission" date="2016-10" db="EMBL/GenBank/DDBJ databases">
        <authorList>
            <person name="Varghese N."/>
        </authorList>
    </citation>
    <scope>NUCLEOTIDE SEQUENCE [LARGE SCALE GENOMIC DNA]</scope>
    <source>
        <strain evidence="3">ACV-9</strain>
    </source>
</reference>
<dbReference type="EMBL" id="FNZX01000003">
    <property type="protein sequence ID" value="SEK18496.1"/>
    <property type="molecule type" value="Genomic_DNA"/>
</dbReference>
<proteinExistence type="predicted"/>
<protein>
    <recommendedName>
        <fullName evidence="1">N-terminal domain-containing protein</fullName>
    </recommendedName>
</protein>
<feature type="domain" description="N-terminal" evidence="1">
    <location>
        <begin position="46"/>
        <end position="102"/>
    </location>
</feature>
<evidence type="ECO:0000259" key="1">
    <source>
        <dbReference type="Pfam" id="PF08401"/>
    </source>
</evidence>
<keyword evidence="3" id="KW-1185">Reference proteome</keyword>
<dbReference type="GO" id="GO:0003697">
    <property type="term" value="F:single-stranded DNA binding"/>
    <property type="evidence" value="ECO:0007669"/>
    <property type="project" value="InterPro"/>
</dbReference>
<evidence type="ECO:0000313" key="2">
    <source>
        <dbReference type="EMBL" id="SEK18496.1"/>
    </source>
</evidence>
<dbReference type="Proteomes" id="UP000182321">
    <property type="component" value="Unassembled WGS sequence"/>
</dbReference>
<accession>A0A1H7EX90</accession>
<dbReference type="Pfam" id="PF08401">
    <property type="entry name" value="ArdcN"/>
    <property type="match status" value="1"/>
</dbReference>
<dbReference type="AlphaFoldDB" id="A0A1H7EX90"/>
<evidence type="ECO:0000313" key="3">
    <source>
        <dbReference type="Proteomes" id="UP000182321"/>
    </source>
</evidence>
<gene>
    <name evidence="2" type="ORF">SAMN02910377_00182</name>
</gene>
<organism evidence="2 3">
    <name type="scientific">Pseudobutyrivibrio ruminis</name>
    <dbReference type="NCBI Taxonomy" id="46206"/>
    <lineage>
        <taxon>Bacteria</taxon>
        <taxon>Bacillati</taxon>
        <taxon>Bacillota</taxon>
        <taxon>Clostridia</taxon>
        <taxon>Lachnospirales</taxon>
        <taxon>Lachnospiraceae</taxon>
        <taxon>Pseudobutyrivibrio</taxon>
    </lineage>
</organism>
<sequence length="111" mass="12898">MTNEMIIFNERIRLMNEGILEGTGNRIVVEDVEGNKLELDEPEEIHTFLGWKKLGYSVMKGQKAISKLVIWKHVIKKAKSENEEDDEKMFQKLAFFFKASQVEPLKEQKGV</sequence>